<evidence type="ECO:0000259" key="9">
    <source>
        <dbReference type="PROSITE" id="PS51742"/>
    </source>
</evidence>
<dbReference type="PANTHER" id="PTHR31500">
    <property type="entry name" value="AT-HOOK MOTIF NUCLEAR-LOCALIZED PROTEIN 9"/>
    <property type="match status" value="1"/>
</dbReference>
<keyword evidence="6 7" id="KW-0539">Nucleus</keyword>
<dbReference type="GO" id="GO:0005634">
    <property type="term" value="C:nucleus"/>
    <property type="evidence" value="ECO:0007669"/>
    <property type="project" value="UniProtKB-SubCell"/>
</dbReference>
<dbReference type="AlphaFoldDB" id="A0AAU9TBH4"/>
<comment type="domain">
    <text evidence="7">The PPC domain mediates interactions between AHL proteins.</text>
</comment>
<protein>
    <recommendedName>
        <fullName evidence="7">AT-hook motif nuclear-localized protein</fullName>
    </recommendedName>
</protein>
<dbReference type="InterPro" id="IPR039605">
    <property type="entry name" value="AHL"/>
</dbReference>
<evidence type="ECO:0000313" key="10">
    <source>
        <dbReference type="EMBL" id="CAH2080167.1"/>
    </source>
</evidence>
<feature type="compositionally biased region" description="Pro residues" evidence="8">
    <location>
        <begin position="342"/>
        <end position="352"/>
    </location>
</feature>
<evidence type="ECO:0000256" key="6">
    <source>
        <dbReference type="ARBA" id="ARBA00023242"/>
    </source>
</evidence>
<dbReference type="SMART" id="SM00384">
    <property type="entry name" value="AT_hook"/>
    <property type="match status" value="2"/>
</dbReference>
<evidence type="ECO:0000256" key="8">
    <source>
        <dbReference type="SAM" id="MobiDB-lite"/>
    </source>
</evidence>
<dbReference type="CDD" id="cd11378">
    <property type="entry name" value="DUF296"/>
    <property type="match status" value="1"/>
</dbReference>
<evidence type="ECO:0000256" key="5">
    <source>
        <dbReference type="ARBA" id="ARBA00023163"/>
    </source>
</evidence>
<keyword evidence="11" id="KW-1185">Reference proteome</keyword>
<comment type="subcellular location">
    <subcellularLocation>
        <location evidence="2 7">Nucleus</location>
    </subcellularLocation>
</comment>
<dbReference type="EMBL" id="OU466863">
    <property type="protein sequence ID" value="CAH2080167.1"/>
    <property type="molecule type" value="Genomic_DNA"/>
</dbReference>
<accession>A0AAU9TBH4</accession>
<gene>
    <name evidence="10" type="ORF">TAV2_LOCUS25723</name>
</gene>
<dbReference type="Pfam" id="PF03479">
    <property type="entry name" value="PCC"/>
    <property type="match status" value="1"/>
</dbReference>
<feature type="region of interest" description="Disordered" evidence="8">
    <location>
        <begin position="31"/>
        <end position="165"/>
    </location>
</feature>
<feature type="region of interest" description="Disordered" evidence="8">
    <location>
        <begin position="320"/>
        <end position="397"/>
    </location>
</feature>
<dbReference type="PROSITE" id="PS51742">
    <property type="entry name" value="PPC"/>
    <property type="match status" value="1"/>
</dbReference>
<keyword evidence="4 7" id="KW-0238">DNA-binding</keyword>
<dbReference type="SUPFAM" id="SSF117856">
    <property type="entry name" value="AF0104/ALDC/Ptd012-like"/>
    <property type="match status" value="1"/>
</dbReference>
<dbReference type="GO" id="GO:0003680">
    <property type="term" value="F:minor groove of adenine-thymine-rich DNA binding"/>
    <property type="evidence" value="ECO:0007669"/>
    <property type="project" value="UniProtKB-UniRule"/>
</dbReference>
<dbReference type="Proteomes" id="UP000836841">
    <property type="component" value="Chromosome 7"/>
</dbReference>
<keyword evidence="5 7" id="KW-0804">Transcription</keyword>
<feature type="compositionally biased region" description="Low complexity" evidence="8">
    <location>
        <begin position="127"/>
        <end position="142"/>
    </location>
</feature>
<feature type="compositionally biased region" description="Basic and acidic residues" evidence="8">
    <location>
        <begin position="73"/>
        <end position="82"/>
    </location>
</feature>
<evidence type="ECO:0000256" key="7">
    <source>
        <dbReference type="RuleBase" id="RU367031"/>
    </source>
</evidence>
<organism evidence="10 11">
    <name type="scientific">Thlaspi arvense</name>
    <name type="common">Field penny-cress</name>
    <dbReference type="NCBI Taxonomy" id="13288"/>
    <lineage>
        <taxon>Eukaryota</taxon>
        <taxon>Viridiplantae</taxon>
        <taxon>Streptophyta</taxon>
        <taxon>Embryophyta</taxon>
        <taxon>Tracheophyta</taxon>
        <taxon>Spermatophyta</taxon>
        <taxon>Magnoliopsida</taxon>
        <taxon>eudicotyledons</taxon>
        <taxon>Gunneridae</taxon>
        <taxon>Pentapetalae</taxon>
        <taxon>rosids</taxon>
        <taxon>malvids</taxon>
        <taxon>Brassicales</taxon>
        <taxon>Brassicaceae</taxon>
        <taxon>Thlaspideae</taxon>
        <taxon>Thlaspi</taxon>
    </lineage>
</organism>
<feature type="compositionally biased region" description="Low complexity" evidence="8">
    <location>
        <begin position="358"/>
        <end position="371"/>
    </location>
</feature>
<name>A0AAU9TBH4_THLAR</name>
<feature type="compositionally biased region" description="Basic and acidic residues" evidence="8">
    <location>
        <begin position="320"/>
        <end position="331"/>
    </location>
</feature>
<evidence type="ECO:0000313" key="11">
    <source>
        <dbReference type="Proteomes" id="UP000836841"/>
    </source>
</evidence>
<keyword evidence="3 7" id="KW-0805">Transcription regulation</keyword>
<comment type="function">
    <text evidence="1 7">Transcription factor that specifically binds AT-rich DNA sequences related to the nuclear matrix attachment regions (MARs).</text>
</comment>
<dbReference type="InterPro" id="IPR017956">
    <property type="entry name" value="AT_hook_DNA-bd_motif"/>
</dbReference>
<sequence length="397" mass="42000">MEGREAMAFPGAHPSPFYFARGAFTSIPASQSASALHAPPGFRPMSNPNLHQQPPPPQHTFPNSGHPFPPFGEQRHHQDFSHGIHMGMASSSPAMQPPVAAAEPVVKKKRGRPRKYVPDNKIDLGLSPMSSSHKPKNSSSMSDPNAPKRARGRPPGTGRKQRLADLDTPTLVKANCLIPCCCYVNSDPESVITELFWGLGLRIENVDIVSKVLSFSLQRPRALCIMSGTGTASSVTLCQTGSSVPNLSFQGPFEILSLGGSYLVNEEGGSKSRTGGISVSLCRSTGELVGGGVGTLIAASLVQVVACSFVYGSAKVKAIKQENGSKEDKKSRNNSNVETPKSEPPPPPPPPATESEAEAAQTPPDFSSPGWSGSGGGNRSIDSRNHNHLTDIDLTRG</sequence>
<dbReference type="PANTHER" id="PTHR31500:SF94">
    <property type="entry name" value="AT-HOOK MOTIF NUCLEAR-LOCALIZED PROTEIN"/>
    <property type="match status" value="1"/>
</dbReference>
<dbReference type="Gene3D" id="3.30.1330.80">
    <property type="entry name" value="Hypothetical protein, similar to alpha- acetolactate decarboxylase, domain 2"/>
    <property type="match status" value="1"/>
</dbReference>
<evidence type="ECO:0000256" key="2">
    <source>
        <dbReference type="ARBA" id="ARBA00004123"/>
    </source>
</evidence>
<feature type="domain" description="PPC" evidence="9">
    <location>
        <begin position="192"/>
        <end position="331"/>
    </location>
</feature>
<dbReference type="InterPro" id="IPR005175">
    <property type="entry name" value="PPC_dom"/>
</dbReference>
<evidence type="ECO:0000256" key="1">
    <source>
        <dbReference type="ARBA" id="ARBA00003687"/>
    </source>
</evidence>
<reference evidence="10 11" key="1">
    <citation type="submission" date="2022-03" db="EMBL/GenBank/DDBJ databases">
        <authorList>
            <person name="Nunn A."/>
            <person name="Chopra R."/>
            <person name="Nunn A."/>
            <person name="Contreras Garrido A."/>
        </authorList>
    </citation>
    <scope>NUCLEOTIDE SEQUENCE [LARGE SCALE GENOMIC DNA]</scope>
</reference>
<feature type="compositionally biased region" description="Basic and acidic residues" evidence="8">
    <location>
        <begin position="381"/>
        <end position="397"/>
    </location>
</feature>
<evidence type="ECO:0000256" key="3">
    <source>
        <dbReference type="ARBA" id="ARBA00023015"/>
    </source>
</evidence>
<proteinExistence type="predicted"/>
<evidence type="ECO:0000256" key="4">
    <source>
        <dbReference type="ARBA" id="ARBA00023125"/>
    </source>
</evidence>